<evidence type="ECO:0000313" key="3">
    <source>
        <dbReference type="Proteomes" id="UP000811609"/>
    </source>
</evidence>
<sequence>MGTQINITIISFVVGCCPLILQALLQHFSVVGPLWRTFGFLQQQQYKKCMHALLAWMS</sequence>
<proteinExistence type="predicted"/>
<comment type="caution">
    <text evidence="2">The sequence shown here is derived from an EMBL/GenBank/DDBJ whole genome shotgun (WGS) entry which is preliminary data.</text>
</comment>
<accession>A0A8T1NCL0</accession>
<reference evidence="2" key="1">
    <citation type="submission" date="2020-12" db="EMBL/GenBank/DDBJ databases">
        <title>WGS assembly of Carya illinoinensis cv. Pawnee.</title>
        <authorList>
            <person name="Platts A."/>
            <person name="Shu S."/>
            <person name="Wright S."/>
            <person name="Barry K."/>
            <person name="Edger P."/>
            <person name="Pires J.C."/>
            <person name="Schmutz J."/>
        </authorList>
    </citation>
    <scope>NUCLEOTIDE SEQUENCE</scope>
    <source>
        <tissue evidence="2">Leaf</tissue>
    </source>
</reference>
<organism evidence="2 3">
    <name type="scientific">Carya illinoinensis</name>
    <name type="common">Pecan</name>
    <dbReference type="NCBI Taxonomy" id="32201"/>
    <lineage>
        <taxon>Eukaryota</taxon>
        <taxon>Viridiplantae</taxon>
        <taxon>Streptophyta</taxon>
        <taxon>Embryophyta</taxon>
        <taxon>Tracheophyta</taxon>
        <taxon>Spermatophyta</taxon>
        <taxon>Magnoliopsida</taxon>
        <taxon>eudicotyledons</taxon>
        <taxon>Gunneridae</taxon>
        <taxon>Pentapetalae</taxon>
        <taxon>rosids</taxon>
        <taxon>fabids</taxon>
        <taxon>Fagales</taxon>
        <taxon>Juglandaceae</taxon>
        <taxon>Carya</taxon>
    </lineage>
</organism>
<dbReference type="AlphaFoldDB" id="A0A8T1NCL0"/>
<feature type="transmembrane region" description="Helical" evidence="1">
    <location>
        <begin position="7"/>
        <end position="25"/>
    </location>
</feature>
<dbReference type="EMBL" id="CM031823">
    <property type="protein sequence ID" value="KAG6626707.1"/>
    <property type="molecule type" value="Genomic_DNA"/>
</dbReference>
<keyword evidence="1" id="KW-1133">Transmembrane helix</keyword>
<keyword evidence="1" id="KW-0472">Membrane</keyword>
<gene>
    <name evidence="2" type="ORF">CIPAW_15G070000</name>
</gene>
<evidence type="ECO:0000256" key="1">
    <source>
        <dbReference type="SAM" id="Phobius"/>
    </source>
</evidence>
<name>A0A8T1NCL0_CARIL</name>
<dbReference type="Proteomes" id="UP000811609">
    <property type="component" value="Chromosome 15"/>
</dbReference>
<protein>
    <submittedName>
        <fullName evidence="2">Uncharacterized protein</fullName>
    </submittedName>
</protein>
<evidence type="ECO:0000313" key="2">
    <source>
        <dbReference type="EMBL" id="KAG6626707.1"/>
    </source>
</evidence>
<keyword evidence="3" id="KW-1185">Reference proteome</keyword>
<keyword evidence="1" id="KW-0812">Transmembrane</keyword>